<dbReference type="EMBL" id="CCYD01000041">
    <property type="protein sequence ID" value="CEG35370.1"/>
    <property type="molecule type" value="Genomic_DNA"/>
</dbReference>
<reference evidence="2" key="1">
    <citation type="submission" date="2014-09" db="EMBL/GenBank/DDBJ databases">
        <authorList>
            <person name="Sharma Rahul"/>
            <person name="Thines Marco"/>
        </authorList>
    </citation>
    <scope>NUCLEOTIDE SEQUENCE [LARGE SCALE GENOMIC DNA]</scope>
</reference>
<sequence length="512" mass="58294">MLQTQDQSLEEFFHLKLHIPLLSHVIKLIDKQGVSIDRNGVAEEIVRLFTANCNGGTLITWLGKIDDKSDQTIKSFMNSLMTSVMTSKLAYRLLSLRSTDFDDIHQILRGSNNIPKEKWELYLFNYAVYIHFNFIEHEAKSFSVVPYVHSVLRNHFKNNEEQLKQHLSAARASLSLVKENPGLYLVKRFSKDQLRLFKAALQFTDQTILVRKALQANRQASSFAKKLVGETAVATFKSMLENEELVQGLQAVLLDNEAVRLLKAIMREVNGVGDFSLLLTNLGAEMNSKEVEVVTKLDQLIKDEKTLELLKTSMVDASSVTMFKDALESEGRLKLVDDMLSSTELDSATILNGILDNKKRVQFLKEVLQDDTRLKLFRSALDDKIGVKMFKSALKDKKLVKGIDAVLKDKNQVFFLRVAVKDKGLANLFQAALEDKDTEHVENFLKALNEKKLANVFRSLLNEKFNVGWLETAVGTEGRKITRDLDKSERCMLLDEMIEYVDSLIKKRRQKG</sequence>
<dbReference type="Proteomes" id="UP000054928">
    <property type="component" value="Unassembled WGS sequence"/>
</dbReference>
<name>A0A0P1A5G5_PLAHL</name>
<dbReference type="AlphaFoldDB" id="A0A0P1A5G5"/>
<protein>
    <submittedName>
        <fullName evidence="1">Uncharacterized protein</fullName>
    </submittedName>
</protein>
<keyword evidence="2" id="KW-1185">Reference proteome</keyword>
<dbReference type="RefSeq" id="XP_024571739.1">
    <property type="nucleotide sequence ID" value="XM_024723426.1"/>
</dbReference>
<proteinExistence type="predicted"/>
<dbReference type="GeneID" id="36404549"/>
<evidence type="ECO:0000313" key="1">
    <source>
        <dbReference type="EMBL" id="CEG35370.1"/>
    </source>
</evidence>
<accession>A0A0P1A5G5</accession>
<organism evidence="1 2">
    <name type="scientific">Plasmopara halstedii</name>
    <name type="common">Downy mildew of sunflower</name>
    <dbReference type="NCBI Taxonomy" id="4781"/>
    <lineage>
        <taxon>Eukaryota</taxon>
        <taxon>Sar</taxon>
        <taxon>Stramenopiles</taxon>
        <taxon>Oomycota</taxon>
        <taxon>Peronosporomycetes</taxon>
        <taxon>Peronosporales</taxon>
        <taxon>Peronosporaceae</taxon>
        <taxon>Plasmopara</taxon>
    </lineage>
</organism>
<evidence type="ECO:0000313" key="2">
    <source>
        <dbReference type="Proteomes" id="UP000054928"/>
    </source>
</evidence>